<dbReference type="Proteomes" id="UP000597886">
    <property type="component" value="Unassembled WGS sequence"/>
</dbReference>
<comment type="caution">
    <text evidence="2">The sequence shown here is derived from an EMBL/GenBank/DDBJ whole genome shotgun (WGS) entry which is preliminary data.</text>
</comment>
<dbReference type="EMBL" id="WVRA01000009">
    <property type="protein sequence ID" value="NOE20285.1"/>
    <property type="molecule type" value="Genomic_DNA"/>
</dbReference>
<proteinExistence type="predicted"/>
<feature type="transmembrane region" description="Helical" evidence="1">
    <location>
        <begin position="190"/>
        <end position="215"/>
    </location>
</feature>
<evidence type="ECO:0000313" key="2">
    <source>
        <dbReference type="EMBL" id="NOE20285.1"/>
    </source>
</evidence>
<feature type="transmembrane region" description="Helical" evidence="1">
    <location>
        <begin position="73"/>
        <end position="91"/>
    </location>
</feature>
<name>A0AA90YYW9_9RHOB</name>
<evidence type="ECO:0000313" key="3">
    <source>
        <dbReference type="Proteomes" id="UP000597886"/>
    </source>
</evidence>
<protein>
    <submittedName>
        <fullName evidence="2">Uncharacterized protein</fullName>
    </submittedName>
</protein>
<gene>
    <name evidence="2" type="ORF">GS634_19350</name>
</gene>
<evidence type="ECO:0000256" key="1">
    <source>
        <dbReference type="SAM" id="Phobius"/>
    </source>
</evidence>
<organism evidence="2 3">
    <name type="scientific">Ruegeria atlantica</name>
    <dbReference type="NCBI Taxonomy" id="81569"/>
    <lineage>
        <taxon>Bacteria</taxon>
        <taxon>Pseudomonadati</taxon>
        <taxon>Pseudomonadota</taxon>
        <taxon>Alphaproteobacteria</taxon>
        <taxon>Rhodobacterales</taxon>
        <taxon>Roseobacteraceae</taxon>
        <taxon>Ruegeria</taxon>
    </lineage>
</organism>
<keyword evidence="1" id="KW-0472">Membrane</keyword>
<dbReference type="RefSeq" id="WP_171331639.1">
    <property type="nucleotide sequence ID" value="NZ_WVRA01000009.1"/>
</dbReference>
<keyword evidence="1" id="KW-0812">Transmembrane</keyword>
<dbReference type="AlphaFoldDB" id="A0AA90YYW9"/>
<reference evidence="2" key="1">
    <citation type="submission" date="2019-12" db="EMBL/GenBank/DDBJ databases">
        <title>Ruegeria JWLKs population differentiation of coral mucus and skeleton niches.</title>
        <authorList>
            <person name="Luo D."/>
        </authorList>
    </citation>
    <scope>NUCLEOTIDE SEQUENCE</scope>
    <source>
        <strain evidence="2">HKCCD6181</strain>
    </source>
</reference>
<accession>A0AA90YYW9</accession>
<sequence length="223" mass="25647">MKFHSDWKLTQWQSVERVANNDLTRVVALVPIIGYLILFNDQIAEIASFRMIAGVEPGVETPFYLTGIAKMRLVFFGSLLLLISNLIFKIFRPQVLGLAKGDIEFAARVGERYSVHELADMEAHVFSDHWKPRLPLFWKVHDKFRSRKPVVSGYRPDVRSHMISRHGDYISYLAREWWTGEMHTFRSARFVSLSLGITGILLLAIPTLDITQAVVGDVYLKLW</sequence>
<keyword evidence="1" id="KW-1133">Transmembrane helix</keyword>